<evidence type="ECO:0000256" key="11">
    <source>
        <dbReference type="ARBA" id="ARBA00023098"/>
    </source>
</evidence>
<protein>
    <submittedName>
        <fullName evidence="16">Sterol desaturase family protein</fullName>
    </submittedName>
</protein>
<evidence type="ECO:0000256" key="14">
    <source>
        <dbReference type="SAM" id="Phobius"/>
    </source>
</evidence>
<keyword evidence="12 14" id="KW-0472">Membrane</keyword>
<dbReference type="InterPro" id="IPR006694">
    <property type="entry name" value="Fatty_acid_hydroxylase"/>
</dbReference>
<dbReference type="Proteomes" id="UP001217485">
    <property type="component" value="Unassembled WGS sequence"/>
</dbReference>
<keyword evidence="8" id="KW-0862">Zinc</keyword>
<evidence type="ECO:0000313" key="16">
    <source>
        <dbReference type="EMBL" id="MDC0682430.1"/>
    </source>
</evidence>
<evidence type="ECO:0000256" key="6">
    <source>
        <dbReference type="ARBA" id="ARBA00022824"/>
    </source>
</evidence>
<comment type="cofactor">
    <cofactor evidence="1">
        <name>Zn(2+)</name>
        <dbReference type="ChEBI" id="CHEBI:29105"/>
    </cofactor>
</comment>
<dbReference type="EMBL" id="JAQNDK010000004">
    <property type="protein sequence ID" value="MDC0682430.1"/>
    <property type="molecule type" value="Genomic_DNA"/>
</dbReference>
<evidence type="ECO:0000256" key="9">
    <source>
        <dbReference type="ARBA" id="ARBA00022989"/>
    </source>
</evidence>
<evidence type="ECO:0000256" key="2">
    <source>
        <dbReference type="ARBA" id="ARBA00004477"/>
    </source>
</evidence>
<organism evidence="16 17">
    <name type="scientific">Sorangium atrum</name>
    <dbReference type="NCBI Taxonomy" id="2995308"/>
    <lineage>
        <taxon>Bacteria</taxon>
        <taxon>Pseudomonadati</taxon>
        <taxon>Myxococcota</taxon>
        <taxon>Polyangia</taxon>
        <taxon>Polyangiales</taxon>
        <taxon>Polyangiaceae</taxon>
        <taxon>Sorangium</taxon>
    </lineage>
</organism>
<evidence type="ECO:0000256" key="5">
    <source>
        <dbReference type="ARBA" id="ARBA00022723"/>
    </source>
</evidence>
<proteinExistence type="predicted"/>
<keyword evidence="3" id="KW-0444">Lipid biosynthesis</keyword>
<dbReference type="PANTHER" id="PTHR12863:SF1">
    <property type="entry name" value="FATTY ACID 2-HYDROXYLASE"/>
    <property type="match status" value="1"/>
</dbReference>
<name>A0ABT5C7Q9_9BACT</name>
<evidence type="ECO:0000256" key="4">
    <source>
        <dbReference type="ARBA" id="ARBA00022692"/>
    </source>
</evidence>
<accession>A0ABT5C7Q9</accession>
<evidence type="ECO:0000256" key="10">
    <source>
        <dbReference type="ARBA" id="ARBA00023002"/>
    </source>
</evidence>
<comment type="subcellular location">
    <subcellularLocation>
        <location evidence="2">Endoplasmic reticulum membrane</location>
        <topology evidence="2">Multi-pass membrane protein</topology>
    </subcellularLocation>
</comment>
<evidence type="ECO:0000256" key="7">
    <source>
        <dbReference type="ARBA" id="ARBA00022832"/>
    </source>
</evidence>
<keyword evidence="10" id="KW-0560">Oxidoreductase</keyword>
<feature type="transmembrane region" description="Helical" evidence="14">
    <location>
        <begin position="18"/>
        <end position="37"/>
    </location>
</feature>
<sequence length="188" mass="20137">MSTLRGAMFRDPADARRLAVVAVAEVTLLGIVVWSGVGALAGGLLWAAGLAGWTLIEYLLHRFLFHLPAKHPLAFLGARIHLAHHETPHRTPIVKPPVATLGAFSAGFCATAAAAGVSRAAPLWAGLVAGYFLYELSHLAAHLLGEAEHPLPAQRRHHLRHHAAPRARFGVSSALWDRAFDTGREAGR</sequence>
<keyword evidence="5" id="KW-0479">Metal-binding</keyword>
<gene>
    <name evidence="16" type="ORF">POL72_32170</name>
</gene>
<keyword evidence="9 14" id="KW-1133">Transmembrane helix</keyword>
<evidence type="ECO:0000256" key="1">
    <source>
        <dbReference type="ARBA" id="ARBA00001947"/>
    </source>
</evidence>
<keyword evidence="4 14" id="KW-0812">Transmembrane</keyword>
<feature type="domain" description="Fatty acid hydroxylase" evidence="15">
    <location>
        <begin position="46"/>
        <end position="182"/>
    </location>
</feature>
<evidence type="ECO:0000256" key="8">
    <source>
        <dbReference type="ARBA" id="ARBA00022833"/>
    </source>
</evidence>
<keyword evidence="7" id="KW-0276">Fatty acid metabolism</keyword>
<dbReference type="RefSeq" id="WP_272100344.1">
    <property type="nucleotide sequence ID" value="NZ_JAQNDK010000004.1"/>
</dbReference>
<dbReference type="Pfam" id="PF04116">
    <property type="entry name" value="FA_hydroxylase"/>
    <property type="match status" value="1"/>
</dbReference>
<evidence type="ECO:0000256" key="13">
    <source>
        <dbReference type="ARBA" id="ARBA00023160"/>
    </source>
</evidence>
<keyword evidence="6" id="KW-0256">Endoplasmic reticulum</keyword>
<keyword evidence="13" id="KW-0275">Fatty acid biosynthesis</keyword>
<reference evidence="16 17" key="1">
    <citation type="submission" date="2023-01" db="EMBL/GenBank/DDBJ databases">
        <title>Minimal conservation of predation-associated metabolite biosynthetic gene clusters underscores biosynthetic potential of Myxococcota including descriptions for ten novel species: Archangium lansinium sp. nov., Myxococcus landrumus sp. nov., Nannocystis bai.</title>
        <authorList>
            <person name="Ahearne A."/>
            <person name="Stevens C."/>
            <person name="Dowd S."/>
        </authorList>
    </citation>
    <scope>NUCLEOTIDE SEQUENCE [LARGE SCALE GENOMIC DNA]</scope>
    <source>
        <strain evidence="16 17">WIWO2</strain>
    </source>
</reference>
<dbReference type="InterPro" id="IPR014430">
    <property type="entry name" value="Scs7"/>
</dbReference>
<evidence type="ECO:0000313" key="17">
    <source>
        <dbReference type="Proteomes" id="UP001217485"/>
    </source>
</evidence>
<evidence type="ECO:0000256" key="12">
    <source>
        <dbReference type="ARBA" id="ARBA00023136"/>
    </source>
</evidence>
<dbReference type="PANTHER" id="PTHR12863">
    <property type="entry name" value="FATTY ACID HYDROXYLASE"/>
    <property type="match status" value="1"/>
</dbReference>
<evidence type="ECO:0000256" key="3">
    <source>
        <dbReference type="ARBA" id="ARBA00022516"/>
    </source>
</evidence>
<evidence type="ECO:0000259" key="15">
    <source>
        <dbReference type="Pfam" id="PF04116"/>
    </source>
</evidence>
<keyword evidence="11" id="KW-0443">Lipid metabolism</keyword>
<comment type="caution">
    <text evidence="16">The sequence shown here is derived from an EMBL/GenBank/DDBJ whole genome shotgun (WGS) entry which is preliminary data.</text>
</comment>
<keyword evidence="17" id="KW-1185">Reference proteome</keyword>